<dbReference type="Proteomes" id="UP000240493">
    <property type="component" value="Unassembled WGS sequence"/>
</dbReference>
<sequence length="106" mass="11376">MPHSPTGRSAPSKTATNSRHARLCPLTQQCYSSTAAQNPAMLSRFLYDRTGLPDRLVARSFNAATQNRPNGHEASASELEYYMAQSTSNADATATANSQAGRTTGR</sequence>
<evidence type="ECO:0000313" key="2">
    <source>
        <dbReference type="EMBL" id="PTB44592.1"/>
    </source>
</evidence>
<name>A0A2T3ZII0_TRIA4</name>
<feature type="region of interest" description="Disordered" evidence="1">
    <location>
        <begin position="1"/>
        <end position="22"/>
    </location>
</feature>
<evidence type="ECO:0000256" key="1">
    <source>
        <dbReference type="SAM" id="MobiDB-lite"/>
    </source>
</evidence>
<evidence type="ECO:0000313" key="3">
    <source>
        <dbReference type="Proteomes" id="UP000240493"/>
    </source>
</evidence>
<feature type="compositionally biased region" description="Polar residues" evidence="1">
    <location>
        <begin position="1"/>
        <end position="18"/>
    </location>
</feature>
<dbReference type="OrthoDB" id="4900060at2759"/>
<proteinExistence type="predicted"/>
<keyword evidence="3" id="KW-1185">Reference proteome</keyword>
<protein>
    <submittedName>
        <fullName evidence="2">Uncharacterized protein</fullName>
    </submittedName>
</protein>
<dbReference type="EMBL" id="KZ679258">
    <property type="protein sequence ID" value="PTB44592.1"/>
    <property type="molecule type" value="Genomic_DNA"/>
</dbReference>
<accession>A0A2T3ZII0</accession>
<feature type="region of interest" description="Disordered" evidence="1">
    <location>
        <begin position="85"/>
        <end position="106"/>
    </location>
</feature>
<gene>
    <name evidence="2" type="ORF">M441DRAFT_55621</name>
</gene>
<organism evidence="2 3">
    <name type="scientific">Trichoderma asperellum (strain ATCC 204424 / CBS 433.97 / NBRC 101777)</name>
    <dbReference type="NCBI Taxonomy" id="1042311"/>
    <lineage>
        <taxon>Eukaryota</taxon>
        <taxon>Fungi</taxon>
        <taxon>Dikarya</taxon>
        <taxon>Ascomycota</taxon>
        <taxon>Pezizomycotina</taxon>
        <taxon>Sordariomycetes</taxon>
        <taxon>Hypocreomycetidae</taxon>
        <taxon>Hypocreales</taxon>
        <taxon>Hypocreaceae</taxon>
        <taxon>Trichoderma</taxon>
    </lineage>
</organism>
<feature type="compositionally biased region" description="Low complexity" evidence="1">
    <location>
        <begin position="85"/>
        <end position="100"/>
    </location>
</feature>
<reference evidence="2 3" key="1">
    <citation type="submission" date="2016-07" db="EMBL/GenBank/DDBJ databases">
        <title>Multiple horizontal gene transfer events from other fungi enriched the ability of initially mycotrophic Trichoderma (Ascomycota) to feed on dead plant biomass.</title>
        <authorList>
            <consortium name="DOE Joint Genome Institute"/>
            <person name="Aerts A."/>
            <person name="Atanasova L."/>
            <person name="Chenthamara K."/>
            <person name="Zhang J."/>
            <person name="Grujic M."/>
            <person name="Henrissat B."/>
            <person name="Kuo A."/>
            <person name="Salamov A."/>
            <person name="Lipzen A."/>
            <person name="Labutti K."/>
            <person name="Barry K."/>
            <person name="Miao Y."/>
            <person name="Rahimi M.J."/>
            <person name="Shen Q."/>
            <person name="Grigoriev I.V."/>
            <person name="Kubicek C.P."/>
            <person name="Druzhinina I.S."/>
        </authorList>
    </citation>
    <scope>NUCLEOTIDE SEQUENCE [LARGE SCALE GENOMIC DNA]</scope>
    <source>
        <strain evidence="2 3">CBS 433.97</strain>
    </source>
</reference>
<dbReference type="AlphaFoldDB" id="A0A2T3ZII0"/>